<evidence type="ECO:0000256" key="12">
    <source>
        <dbReference type="RuleBase" id="RU365103"/>
    </source>
</evidence>
<keyword evidence="15" id="KW-1185">Reference proteome</keyword>
<evidence type="ECO:0000256" key="10">
    <source>
        <dbReference type="PIRSR" id="PIRSR639901-1"/>
    </source>
</evidence>
<comment type="subcellular location">
    <subcellularLocation>
        <location evidence="1">Cell inner membrane</location>
        <topology evidence="1">Single-pass membrane protein</topology>
        <orientation evidence="1">Cytoplasmic side</orientation>
    </subcellularLocation>
    <subcellularLocation>
        <location evidence="12">Cell membrane</location>
    </subcellularLocation>
</comment>
<dbReference type="FunFam" id="3.40.50.11720:FF:000001">
    <property type="entry name" value="3-deoxy-D-manno-octulosonic acid transferase"/>
    <property type="match status" value="1"/>
</dbReference>
<dbReference type="PANTHER" id="PTHR42755">
    <property type="entry name" value="3-DEOXY-MANNO-OCTULOSONATE CYTIDYLYLTRANSFERASE"/>
    <property type="match status" value="1"/>
</dbReference>
<keyword evidence="6 12" id="KW-0808">Transferase</keyword>
<name>A0A411PIH9_9GAMM</name>
<evidence type="ECO:0000256" key="11">
    <source>
        <dbReference type="PIRSR" id="PIRSR639901-2"/>
    </source>
</evidence>
<keyword evidence="12" id="KW-0812">Transmembrane</keyword>
<dbReference type="EC" id="2.4.99.12" evidence="4 12"/>
<evidence type="ECO:0000256" key="1">
    <source>
        <dbReference type="ARBA" id="ARBA00004388"/>
    </source>
</evidence>
<protein>
    <recommendedName>
        <fullName evidence="5 12">3-deoxy-D-manno-octulosonic acid transferase</fullName>
        <shortName evidence="12">Kdo transferase</shortName>
        <ecNumber evidence="4 12">2.4.99.12</ecNumber>
    </recommendedName>
    <alternativeName>
        <fullName evidence="8 12">Lipid IV(A) 3-deoxy-D-manno-octulosonic acid transferase</fullName>
    </alternativeName>
</protein>
<dbReference type="NCBIfam" id="NF004388">
    <property type="entry name" value="PRK05749.1-4"/>
    <property type="match status" value="1"/>
</dbReference>
<keyword evidence="12" id="KW-0472">Membrane</keyword>
<dbReference type="InterPro" id="IPR039901">
    <property type="entry name" value="Kdotransferase"/>
</dbReference>
<dbReference type="Pfam" id="PF04413">
    <property type="entry name" value="Glycos_transf_N"/>
    <property type="match status" value="1"/>
</dbReference>
<comment type="similarity">
    <text evidence="3">Belongs to the glycosyltransferase group 1 family. Glycosyltransferase 30 subfamily.</text>
</comment>
<evidence type="ECO:0000256" key="5">
    <source>
        <dbReference type="ARBA" id="ARBA00019077"/>
    </source>
</evidence>
<comment type="pathway">
    <text evidence="2 12">Bacterial outer membrane biogenesis; LPS core biosynthesis.</text>
</comment>
<sequence length="441" mass="48658">MTRSVYSLLLYLLAPLVVLYLGFRSIKSADYRKRWSERFGFSKLVQTDVLFHCVSMGETLAAVDLIKQLMQQYPAKKFTITTTSPTGSEQVTKAFGDSVQHCYLPLDFSYAVQRFLNQVNPKVCVIMETELWPNLVHFANKRGVELILANARLSQKSADKYQAKPKLSIPMLKTLDKVLVQSQTEAERFFKLGVDTQRVQVTGSVKFDINIDASKREQAHELRSLWQRQTAPVWVAGSVHPGEFDIMLQAHKQVLAHYPNALLIMAPRHPEQFDAAAKAVNSVGLNLLRRSEGQAVKEQTQVLLGDSMGELLMLYGTADQAFVGGTLIENGGHNPLEPAAMGLNVFVGPHHWDFAEITQLLKQAGGLKVVAADSSGSGANGSKGDDLNHAQPADELAQFLLLNWDDKQAHQQQCKAALAVVEQNKGALKAHFDAISPVLAG</sequence>
<feature type="active site" description="Proton acceptor" evidence="10">
    <location>
        <position position="58"/>
    </location>
</feature>
<dbReference type="OrthoDB" id="9789797at2"/>
<dbReference type="GO" id="GO:0009244">
    <property type="term" value="P:lipopolysaccharide core region biosynthetic process"/>
    <property type="evidence" value="ECO:0007669"/>
    <property type="project" value="UniProtKB-UniRule"/>
</dbReference>
<feature type="domain" description="3-deoxy-D-manno-octulosonic-acid transferase N-terminal" evidence="13">
    <location>
        <begin position="33"/>
        <end position="209"/>
    </location>
</feature>
<dbReference type="Gene3D" id="3.40.50.2000">
    <property type="entry name" value="Glycogen Phosphorylase B"/>
    <property type="match status" value="1"/>
</dbReference>
<comment type="function">
    <text evidence="12">Involved in lipopolysaccharide (LPS) biosynthesis. Catalyzes the transfer of 3-deoxy-D-manno-octulosonate (Kdo) residue(s) from CMP-Kdo to lipid IV(A), the tetraacyldisaccharide-1,4'-bisphosphate precursor of lipid A.</text>
</comment>
<evidence type="ECO:0000256" key="7">
    <source>
        <dbReference type="ARBA" id="ARBA00022968"/>
    </source>
</evidence>
<dbReference type="KEGG" id="smai:EXU30_10920"/>
<reference evidence="14 15" key="1">
    <citation type="submission" date="2019-02" db="EMBL/GenBank/DDBJ databases">
        <title>Shewanella sp. D4-2 isolated from Dokdo Island.</title>
        <authorList>
            <person name="Baek K."/>
        </authorList>
    </citation>
    <scope>NUCLEOTIDE SEQUENCE [LARGE SCALE GENOMIC DNA]</scope>
    <source>
        <strain evidence="14 15">D4-2</strain>
    </source>
</reference>
<evidence type="ECO:0000313" key="15">
    <source>
        <dbReference type="Proteomes" id="UP000291106"/>
    </source>
</evidence>
<dbReference type="GO" id="GO:0005886">
    <property type="term" value="C:plasma membrane"/>
    <property type="evidence" value="ECO:0007669"/>
    <property type="project" value="UniProtKB-SubCell"/>
</dbReference>
<evidence type="ECO:0000256" key="8">
    <source>
        <dbReference type="ARBA" id="ARBA00031445"/>
    </source>
</evidence>
<feature type="site" description="Transition state stabilizer" evidence="11">
    <location>
        <position position="128"/>
    </location>
</feature>
<dbReference type="InterPro" id="IPR007507">
    <property type="entry name" value="Glycos_transf_N"/>
</dbReference>
<feature type="transmembrane region" description="Helical" evidence="12">
    <location>
        <begin position="6"/>
        <end position="23"/>
    </location>
</feature>
<keyword evidence="12" id="KW-1133">Transmembrane helix</keyword>
<comment type="catalytic activity">
    <reaction evidence="9 12">
        <text>lipid IVA (E. coli) + CMP-3-deoxy-beta-D-manno-octulosonate = alpha-Kdo-(2-&gt;6)-lipid IVA (E. coli) + CMP + H(+)</text>
        <dbReference type="Rhea" id="RHEA:28066"/>
        <dbReference type="ChEBI" id="CHEBI:15378"/>
        <dbReference type="ChEBI" id="CHEBI:58603"/>
        <dbReference type="ChEBI" id="CHEBI:60364"/>
        <dbReference type="ChEBI" id="CHEBI:60377"/>
        <dbReference type="ChEBI" id="CHEBI:85987"/>
        <dbReference type="EC" id="2.4.99.12"/>
    </reaction>
</comment>
<evidence type="ECO:0000256" key="4">
    <source>
        <dbReference type="ARBA" id="ARBA00012621"/>
    </source>
</evidence>
<keyword evidence="7" id="KW-0735">Signal-anchor</keyword>
<evidence type="ECO:0000313" key="14">
    <source>
        <dbReference type="EMBL" id="QBF83150.1"/>
    </source>
</evidence>
<dbReference type="EMBL" id="CP036200">
    <property type="protein sequence ID" value="QBF83150.1"/>
    <property type="molecule type" value="Genomic_DNA"/>
</dbReference>
<dbReference type="AlphaFoldDB" id="A0A411PIH9"/>
<dbReference type="FunFam" id="3.40.50.2000:FF:000032">
    <property type="entry name" value="3-deoxy-D-manno-octulosonic acid transferase"/>
    <property type="match status" value="1"/>
</dbReference>
<dbReference type="InterPro" id="IPR038107">
    <property type="entry name" value="Glycos_transf_N_sf"/>
</dbReference>
<evidence type="ECO:0000256" key="6">
    <source>
        <dbReference type="ARBA" id="ARBA00022679"/>
    </source>
</evidence>
<proteinExistence type="inferred from homology"/>
<dbReference type="GO" id="GO:0043842">
    <property type="term" value="F:Kdo transferase activity"/>
    <property type="evidence" value="ECO:0007669"/>
    <property type="project" value="UniProtKB-EC"/>
</dbReference>
<accession>A0A411PIH9</accession>
<evidence type="ECO:0000256" key="2">
    <source>
        <dbReference type="ARBA" id="ARBA00004713"/>
    </source>
</evidence>
<dbReference type="UniPathway" id="UPA00958"/>
<keyword evidence="12" id="KW-1003">Cell membrane</keyword>
<feature type="site" description="Transition state stabilizer" evidence="11">
    <location>
        <position position="206"/>
    </location>
</feature>
<dbReference type="SUPFAM" id="SSF53756">
    <property type="entry name" value="UDP-Glycosyltransferase/glycogen phosphorylase"/>
    <property type="match status" value="1"/>
</dbReference>
<organism evidence="14 15">
    <name type="scientific">Shewanella maritima</name>
    <dbReference type="NCBI Taxonomy" id="2520507"/>
    <lineage>
        <taxon>Bacteria</taxon>
        <taxon>Pseudomonadati</taxon>
        <taxon>Pseudomonadota</taxon>
        <taxon>Gammaproteobacteria</taxon>
        <taxon>Alteromonadales</taxon>
        <taxon>Shewanellaceae</taxon>
        <taxon>Shewanella</taxon>
    </lineage>
</organism>
<dbReference type="Gene3D" id="3.40.50.11720">
    <property type="entry name" value="3-Deoxy-D-manno-octulosonic-acid transferase, N-terminal domain"/>
    <property type="match status" value="1"/>
</dbReference>
<evidence type="ECO:0000256" key="3">
    <source>
        <dbReference type="ARBA" id="ARBA00006380"/>
    </source>
</evidence>
<evidence type="ECO:0000256" key="9">
    <source>
        <dbReference type="ARBA" id="ARBA00049183"/>
    </source>
</evidence>
<keyword evidence="12" id="KW-0448">Lipopolysaccharide biosynthesis</keyword>
<gene>
    <name evidence="14" type="ORF">EXU30_10920</name>
</gene>
<dbReference type="RefSeq" id="WP_130599985.1">
    <property type="nucleotide sequence ID" value="NZ_CP036200.1"/>
</dbReference>
<evidence type="ECO:0000259" key="13">
    <source>
        <dbReference type="Pfam" id="PF04413"/>
    </source>
</evidence>
<dbReference type="GO" id="GO:0009245">
    <property type="term" value="P:lipid A biosynthetic process"/>
    <property type="evidence" value="ECO:0007669"/>
    <property type="project" value="TreeGrafter"/>
</dbReference>
<dbReference type="PANTHER" id="PTHR42755:SF1">
    <property type="entry name" value="3-DEOXY-D-MANNO-OCTULOSONIC ACID TRANSFERASE, MITOCHONDRIAL-RELATED"/>
    <property type="match status" value="1"/>
</dbReference>
<dbReference type="Proteomes" id="UP000291106">
    <property type="component" value="Chromosome"/>
</dbReference>